<evidence type="ECO:0000259" key="9">
    <source>
        <dbReference type="PROSITE" id="PS50893"/>
    </source>
</evidence>
<reference evidence="11" key="1">
    <citation type="journal article" date="2020" name="MBio">
        <title>Horizontal gene transfer to a defensive symbiont with a reduced genome amongst a multipartite beetle microbiome.</title>
        <authorList>
            <person name="Waterworth S.C."/>
            <person name="Florez L.V."/>
            <person name="Rees E.R."/>
            <person name="Hertweck C."/>
            <person name="Kaltenpoth M."/>
            <person name="Kwan J.C."/>
        </authorList>
    </citation>
    <scope>NUCLEOTIDE SEQUENCE [LARGE SCALE GENOMIC DNA]</scope>
</reference>
<evidence type="ECO:0000256" key="2">
    <source>
        <dbReference type="ARBA" id="ARBA00022475"/>
    </source>
</evidence>
<evidence type="ECO:0000256" key="6">
    <source>
        <dbReference type="ARBA" id="ARBA00023004"/>
    </source>
</evidence>
<dbReference type="InterPro" id="IPR027417">
    <property type="entry name" value="P-loop_NTPase"/>
</dbReference>
<dbReference type="GO" id="GO:0015408">
    <property type="term" value="F:ABC-type ferric iron transporter activity"/>
    <property type="evidence" value="ECO:0007669"/>
    <property type="project" value="InterPro"/>
</dbReference>
<dbReference type="GO" id="GO:0015697">
    <property type="term" value="P:quaternary ammonium group transport"/>
    <property type="evidence" value="ECO:0007669"/>
    <property type="project" value="UniProtKB-ARBA"/>
</dbReference>
<keyword evidence="7" id="KW-0406">Ion transport</keyword>
<dbReference type="AlphaFoldDB" id="A0A7V8JS99"/>
<evidence type="ECO:0000313" key="11">
    <source>
        <dbReference type="Proteomes" id="UP000461670"/>
    </source>
</evidence>
<dbReference type="SMART" id="SM00382">
    <property type="entry name" value="AAA"/>
    <property type="match status" value="1"/>
</dbReference>
<feature type="domain" description="ABC transporter" evidence="9">
    <location>
        <begin position="5"/>
        <end position="198"/>
    </location>
</feature>
<keyword evidence="3" id="KW-0410">Iron transport</keyword>
<gene>
    <name evidence="10" type="primary">potA_1</name>
    <name evidence="10" type="ORF">GAK30_00268</name>
</gene>
<dbReference type="EMBL" id="WNDQ01000002">
    <property type="protein sequence ID" value="KAF1023901.1"/>
    <property type="molecule type" value="Genomic_DNA"/>
</dbReference>
<keyword evidence="5 10" id="KW-0067">ATP-binding</keyword>
<keyword evidence="6" id="KW-0408">Iron</keyword>
<accession>A0A7V8JS99</accession>
<dbReference type="InterPro" id="IPR050093">
    <property type="entry name" value="ABC_SmlMolc_Importer"/>
</dbReference>
<keyword evidence="8" id="KW-0472">Membrane</keyword>
<evidence type="ECO:0000256" key="4">
    <source>
        <dbReference type="ARBA" id="ARBA00022741"/>
    </source>
</evidence>
<dbReference type="GO" id="GO:0016020">
    <property type="term" value="C:membrane"/>
    <property type="evidence" value="ECO:0007669"/>
    <property type="project" value="InterPro"/>
</dbReference>
<sequence>MTSYLEFKGVNKRYGAFQAVSDFSLAVEEGELIAILGPSGCGKTTSLRMLAGFVPVSDGTIELAGKDITTLPAHRRNVGMVFQGYALFPHMTVEQNVAFGLEMRGIDRSSVAQRVTQALRRVRLDPHMKRLPRELSGGQQQRVALARAMAINPAVLLLDEPLSALDARLRHEVRAEIRQLQKESGLTTVMVRTTRTRP</sequence>
<evidence type="ECO:0000256" key="7">
    <source>
        <dbReference type="ARBA" id="ARBA00023065"/>
    </source>
</evidence>
<dbReference type="InterPro" id="IPR015853">
    <property type="entry name" value="ABC_transpr_FbpC"/>
</dbReference>
<keyword evidence="4" id="KW-0547">Nucleotide-binding</keyword>
<dbReference type="CDD" id="cd03259">
    <property type="entry name" value="ABC_Carb_Solutes_like"/>
    <property type="match status" value="1"/>
</dbReference>
<name>A0A7V8JS99_9BURK</name>
<dbReference type="PROSITE" id="PS00211">
    <property type="entry name" value="ABC_TRANSPORTER_1"/>
    <property type="match status" value="1"/>
</dbReference>
<dbReference type="Gene3D" id="3.40.50.300">
    <property type="entry name" value="P-loop containing nucleotide triphosphate hydrolases"/>
    <property type="match status" value="1"/>
</dbReference>
<dbReference type="PROSITE" id="PS50893">
    <property type="entry name" value="ABC_TRANSPORTER_2"/>
    <property type="match status" value="1"/>
</dbReference>
<keyword evidence="1" id="KW-0813">Transport</keyword>
<dbReference type="InterPro" id="IPR003439">
    <property type="entry name" value="ABC_transporter-like_ATP-bd"/>
</dbReference>
<evidence type="ECO:0000313" key="10">
    <source>
        <dbReference type="EMBL" id="KAF1023901.1"/>
    </source>
</evidence>
<dbReference type="FunFam" id="3.40.50.300:FF:000425">
    <property type="entry name" value="Probable ABC transporter, ATP-binding subunit"/>
    <property type="match status" value="1"/>
</dbReference>
<proteinExistence type="predicted"/>
<comment type="caution">
    <text evidence="10">The sequence shown here is derived from an EMBL/GenBank/DDBJ whole genome shotgun (WGS) entry which is preliminary data.</text>
</comment>
<protein>
    <submittedName>
        <fullName evidence="10">Spermidine/putrescine import ATP-binding protein PotA</fullName>
    </submittedName>
</protein>
<evidence type="ECO:0000256" key="5">
    <source>
        <dbReference type="ARBA" id="ARBA00022840"/>
    </source>
</evidence>
<dbReference type="Pfam" id="PF00005">
    <property type="entry name" value="ABC_tran"/>
    <property type="match status" value="1"/>
</dbReference>
<dbReference type="GO" id="GO:0005524">
    <property type="term" value="F:ATP binding"/>
    <property type="evidence" value="ECO:0007669"/>
    <property type="project" value="UniProtKB-KW"/>
</dbReference>
<dbReference type="SUPFAM" id="SSF52540">
    <property type="entry name" value="P-loop containing nucleoside triphosphate hydrolases"/>
    <property type="match status" value="1"/>
</dbReference>
<dbReference type="GO" id="GO:0016887">
    <property type="term" value="F:ATP hydrolysis activity"/>
    <property type="evidence" value="ECO:0007669"/>
    <property type="project" value="InterPro"/>
</dbReference>
<dbReference type="PANTHER" id="PTHR42781">
    <property type="entry name" value="SPERMIDINE/PUTRESCINE IMPORT ATP-BINDING PROTEIN POTA"/>
    <property type="match status" value="1"/>
</dbReference>
<dbReference type="PANTHER" id="PTHR42781:SF4">
    <property type="entry name" value="SPERMIDINE_PUTRESCINE IMPORT ATP-BINDING PROTEIN POTA"/>
    <property type="match status" value="1"/>
</dbReference>
<evidence type="ECO:0000256" key="1">
    <source>
        <dbReference type="ARBA" id="ARBA00022448"/>
    </source>
</evidence>
<dbReference type="Proteomes" id="UP000461670">
    <property type="component" value="Unassembled WGS sequence"/>
</dbReference>
<evidence type="ECO:0000256" key="8">
    <source>
        <dbReference type="ARBA" id="ARBA00023136"/>
    </source>
</evidence>
<keyword evidence="2" id="KW-1003">Cell membrane</keyword>
<evidence type="ECO:0000256" key="3">
    <source>
        <dbReference type="ARBA" id="ARBA00022496"/>
    </source>
</evidence>
<dbReference type="InterPro" id="IPR017871">
    <property type="entry name" value="ABC_transporter-like_CS"/>
</dbReference>
<organism evidence="10 11">
    <name type="scientific">Paracidovorax wautersii</name>
    <dbReference type="NCBI Taxonomy" id="1177982"/>
    <lineage>
        <taxon>Bacteria</taxon>
        <taxon>Pseudomonadati</taxon>
        <taxon>Pseudomonadota</taxon>
        <taxon>Betaproteobacteria</taxon>
        <taxon>Burkholderiales</taxon>
        <taxon>Comamonadaceae</taxon>
        <taxon>Paracidovorax</taxon>
    </lineage>
</organism>
<dbReference type="InterPro" id="IPR003593">
    <property type="entry name" value="AAA+_ATPase"/>
</dbReference>